<feature type="transmembrane region" description="Helical" evidence="11">
    <location>
        <begin position="425"/>
        <end position="446"/>
    </location>
</feature>
<evidence type="ECO:0000313" key="14">
    <source>
        <dbReference type="Proteomes" id="UP001249851"/>
    </source>
</evidence>
<dbReference type="GO" id="GO:0005886">
    <property type="term" value="C:plasma membrane"/>
    <property type="evidence" value="ECO:0007669"/>
    <property type="project" value="UniProtKB-SubCell"/>
</dbReference>
<proteinExistence type="predicted"/>
<keyword evidence="7" id="KW-0297">G-protein coupled receptor</keyword>
<comment type="subcellular location">
    <subcellularLocation>
        <location evidence="1">Cell membrane</location>
        <topology evidence="1">Multi-pass membrane protein</topology>
    </subcellularLocation>
</comment>
<feature type="transmembrane region" description="Helical" evidence="11">
    <location>
        <begin position="382"/>
        <end position="404"/>
    </location>
</feature>
<dbReference type="GO" id="GO:0009755">
    <property type="term" value="P:hormone-mediated signaling pathway"/>
    <property type="evidence" value="ECO:0007669"/>
    <property type="project" value="TreeGrafter"/>
</dbReference>
<dbReference type="PROSITE" id="PS50262">
    <property type="entry name" value="G_PROTEIN_RECEP_F1_2"/>
    <property type="match status" value="1"/>
</dbReference>
<dbReference type="AlphaFoldDB" id="A0AAD9V9C4"/>
<feature type="transmembrane region" description="Helical" evidence="11">
    <location>
        <begin position="240"/>
        <end position="266"/>
    </location>
</feature>
<feature type="transmembrane region" description="Helical" evidence="11">
    <location>
        <begin position="207"/>
        <end position="228"/>
    </location>
</feature>
<dbReference type="PANTHER" id="PTHR24372">
    <property type="entry name" value="GLYCOPROTEIN HORMONE RECEPTOR"/>
    <property type="match status" value="1"/>
</dbReference>
<dbReference type="InterPro" id="IPR032675">
    <property type="entry name" value="LRR_dom_sf"/>
</dbReference>
<dbReference type="InterPro" id="IPR017452">
    <property type="entry name" value="GPCR_Rhodpsn_7TM"/>
</dbReference>
<evidence type="ECO:0000256" key="4">
    <source>
        <dbReference type="ARBA" id="ARBA00022692"/>
    </source>
</evidence>
<dbReference type="Pfam" id="PF00001">
    <property type="entry name" value="7tm_1"/>
    <property type="match status" value="1"/>
</dbReference>
<comment type="caution">
    <text evidence="13">The sequence shown here is derived from an EMBL/GenBank/DDBJ whole genome shotgun (WGS) entry which is preliminary data.</text>
</comment>
<dbReference type="SUPFAM" id="SSF52058">
    <property type="entry name" value="L domain-like"/>
    <property type="match status" value="1"/>
</dbReference>
<keyword evidence="14" id="KW-1185">Reference proteome</keyword>
<keyword evidence="2" id="KW-1003">Cell membrane</keyword>
<dbReference type="PROSITE" id="PS51450">
    <property type="entry name" value="LRR"/>
    <property type="match status" value="1"/>
</dbReference>
<gene>
    <name evidence="13" type="ORF">P5673_010407</name>
</gene>
<dbReference type="PRINTS" id="PR00237">
    <property type="entry name" value="GPCRRHODOPSN"/>
</dbReference>
<dbReference type="Pfam" id="PF13855">
    <property type="entry name" value="LRR_8"/>
    <property type="match status" value="1"/>
</dbReference>
<sequence>MVTMVSIANNGIKNVPKGIFTRLENLVYLSLANNSIEIIRANVFQGLRNLRVLDLRFNNLKKWEDVASSNLPSLTTIKANGNNGWIPSERLLQLPMLREICGVTWSKYCFACDLIKISENETFSVDDESRDTDGENEATFSGDDDYGACNINMESFLYADEVKYGVSARFVKQGFSPQCFCDNLDCFRNDVVIAFLRQLYFFPRKLFLSQYALGGLTIFLNFVVLFVIMGSRMLRENTSFILVGSMAMSDLLIGIYSVAIAKYNLFNDANPVLPRVVMEDDSSMCTFIGMIFASGQVTAVVNSLLLTLERYLVIVYFDGSRYRFKKRTLLAIVSLLWVATVVFASLPIMGVNTLKYHKWFQCTLPFHSGKGILETSDVTLSISASFVFLYLMSLGLYALIFFYVRKSSVQFGIKREAKLAKKIAILVSSNFIFFTLPTVLLIIYVYNFVHFLDGSGKSFWSMRALVIVGGWLPVTFFSLNSLINPFLYPFRHGRFKKELRSFRSRLMKGFSSTFHPVVVTAQQLTWRTTALNNHIRLQFHSTTARRDGETSLRVELQLEQQCVRRATV</sequence>
<dbReference type="PANTHER" id="PTHR24372:SF77">
    <property type="entry name" value="G-PROTEIN COUPLED RECEPTORS FAMILY 1 PROFILE DOMAIN-CONTAINING PROTEIN"/>
    <property type="match status" value="1"/>
</dbReference>
<keyword evidence="10" id="KW-0807">Transducer</keyword>
<feature type="domain" description="G-protein coupled receptors family 1 profile" evidence="12">
    <location>
        <begin position="220"/>
        <end position="488"/>
    </location>
</feature>
<dbReference type="Proteomes" id="UP001249851">
    <property type="component" value="Unassembled WGS sequence"/>
</dbReference>
<evidence type="ECO:0000256" key="3">
    <source>
        <dbReference type="ARBA" id="ARBA00022614"/>
    </source>
</evidence>
<keyword evidence="4 11" id="KW-0812">Transmembrane</keyword>
<dbReference type="SUPFAM" id="SSF81321">
    <property type="entry name" value="Family A G protein-coupled receptor-like"/>
    <property type="match status" value="1"/>
</dbReference>
<feature type="transmembrane region" description="Helical" evidence="11">
    <location>
        <begin position="286"/>
        <end position="308"/>
    </location>
</feature>
<feature type="transmembrane region" description="Helical" evidence="11">
    <location>
        <begin position="329"/>
        <end position="349"/>
    </location>
</feature>
<evidence type="ECO:0000256" key="5">
    <source>
        <dbReference type="ARBA" id="ARBA00022737"/>
    </source>
</evidence>
<reference evidence="13" key="2">
    <citation type="journal article" date="2023" name="Science">
        <title>Genomic signatures of disease resistance in endangered staghorn corals.</title>
        <authorList>
            <person name="Vollmer S.V."/>
            <person name="Selwyn J.D."/>
            <person name="Despard B.A."/>
            <person name="Roesel C.L."/>
        </authorList>
    </citation>
    <scope>NUCLEOTIDE SEQUENCE</scope>
    <source>
        <strain evidence="13">K2</strain>
    </source>
</reference>
<keyword evidence="3" id="KW-0433">Leucine-rich repeat</keyword>
<evidence type="ECO:0000256" key="6">
    <source>
        <dbReference type="ARBA" id="ARBA00022989"/>
    </source>
</evidence>
<dbReference type="InterPro" id="IPR003591">
    <property type="entry name" value="Leu-rich_rpt_typical-subtyp"/>
</dbReference>
<keyword evidence="8 11" id="KW-0472">Membrane</keyword>
<dbReference type="Gene3D" id="1.20.1070.10">
    <property type="entry name" value="Rhodopsin 7-helix transmembrane proteins"/>
    <property type="match status" value="1"/>
</dbReference>
<dbReference type="InterPro" id="IPR000276">
    <property type="entry name" value="GPCR_Rhodpsn"/>
</dbReference>
<organism evidence="13 14">
    <name type="scientific">Acropora cervicornis</name>
    <name type="common">Staghorn coral</name>
    <dbReference type="NCBI Taxonomy" id="6130"/>
    <lineage>
        <taxon>Eukaryota</taxon>
        <taxon>Metazoa</taxon>
        <taxon>Cnidaria</taxon>
        <taxon>Anthozoa</taxon>
        <taxon>Hexacorallia</taxon>
        <taxon>Scleractinia</taxon>
        <taxon>Astrocoeniina</taxon>
        <taxon>Acroporidae</taxon>
        <taxon>Acropora</taxon>
    </lineage>
</organism>
<evidence type="ECO:0000256" key="2">
    <source>
        <dbReference type="ARBA" id="ARBA00022475"/>
    </source>
</evidence>
<accession>A0AAD9V9C4</accession>
<evidence type="ECO:0000256" key="7">
    <source>
        <dbReference type="ARBA" id="ARBA00023040"/>
    </source>
</evidence>
<keyword evidence="6 11" id="KW-1133">Transmembrane helix</keyword>
<evidence type="ECO:0000313" key="13">
    <source>
        <dbReference type="EMBL" id="KAK2566073.1"/>
    </source>
</evidence>
<dbReference type="EMBL" id="JARQWQ010000018">
    <property type="protein sequence ID" value="KAK2566073.1"/>
    <property type="molecule type" value="Genomic_DNA"/>
</dbReference>
<feature type="transmembrane region" description="Helical" evidence="11">
    <location>
        <begin position="466"/>
        <end position="490"/>
    </location>
</feature>
<evidence type="ECO:0000256" key="9">
    <source>
        <dbReference type="ARBA" id="ARBA00023170"/>
    </source>
</evidence>
<dbReference type="InterPro" id="IPR001611">
    <property type="entry name" value="Leu-rich_rpt"/>
</dbReference>
<evidence type="ECO:0000259" key="12">
    <source>
        <dbReference type="PROSITE" id="PS50262"/>
    </source>
</evidence>
<evidence type="ECO:0000256" key="10">
    <source>
        <dbReference type="ARBA" id="ARBA00023224"/>
    </source>
</evidence>
<evidence type="ECO:0000256" key="1">
    <source>
        <dbReference type="ARBA" id="ARBA00004651"/>
    </source>
</evidence>
<evidence type="ECO:0000256" key="8">
    <source>
        <dbReference type="ARBA" id="ARBA00023136"/>
    </source>
</evidence>
<dbReference type="GO" id="GO:0007189">
    <property type="term" value="P:adenylate cyclase-activating G protein-coupled receptor signaling pathway"/>
    <property type="evidence" value="ECO:0007669"/>
    <property type="project" value="TreeGrafter"/>
</dbReference>
<name>A0AAD9V9C4_ACRCE</name>
<dbReference type="SMART" id="SM00369">
    <property type="entry name" value="LRR_TYP"/>
    <property type="match status" value="2"/>
</dbReference>
<protein>
    <submittedName>
        <fullName evidence="13">G-protein coupled receptor GRL101</fullName>
    </submittedName>
</protein>
<dbReference type="Gene3D" id="3.80.10.10">
    <property type="entry name" value="Ribonuclease Inhibitor"/>
    <property type="match status" value="1"/>
</dbReference>
<dbReference type="GO" id="GO:0008528">
    <property type="term" value="F:G protein-coupled peptide receptor activity"/>
    <property type="evidence" value="ECO:0007669"/>
    <property type="project" value="TreeGrafter"/>
</dbReference>
<evidence type="ECO:0000256" key="11">
    <source>
        <dbReference type="SAM" id="Phobius"/>
    </source>
</evidence>
<reference evidence="13" key="1">
    <citation type="journal article" date="2023" name="G3 (Bethesda)">
        <title>Whole genome assembly and annotation of the endangered Caribbean coral Acropora cervicornis.</title>
        <authorList>
            <person name="Selwyn J.D."/>
            <person name="Vollmer S.V."/>
        </authorList>
    </citation>
    <scope>NUCLEOTIDE SEQUENCE</scope>
    <source>
        <strain evidence="13">K2</strain>
    </source>
</reference>
<keyword evidence="9 13" id="KW-0675">Receptor</keyword>
<dbReference type="SMART" id="SM00365">
    <property type="entry name" value="LRR_SD22"/>
    <property type="match status" value="2"/>
</dbReference>
<keyword evidence="5" id="KW-0677">Repeat</keyword>